<evidence type="ECO:0000313" key="1">
    <source>
        <dbReference type="EMBL" id="ADR24431.1"/>
    </source>
</evidence>
<dbReference type="KEGG" id="mlc:MSB_A0218"/>
<reference evidence="1 2" key="2">
    <citation type="journal article" date="2012" name="J. Bacteriol.">
        <title>Complete Genome Sequences of Mycoplasma leachii Strain PG50T and the Pathogenic Mycoplasma mycoides subsp. mycoides Small Colony Biotype Strain Gladysdale.</title>
        <authorList>
            <person name="Wise K.S."/>
            <person name="Calcutt M.J."/>
            <person name="Foecking M.F."/>
            <person name="Madupu R."/>
            <person name="Deboy R.T."/>
            <person name="Roske K."/>
            <person name="Hvinden M.L."/>
            <person name="Martin T.R."/>
            <person name="Durkin A.S."/>
            <person name="Glass J.I."/>
            <person name="Methe B.A."/>
        </authorList>
    </citation>
    <scope>NUCLEOTIDE SEQUENCE [LARGE SCALE GENOMIC DNA]</scope>
    <source>
        <strain evidence="2">DSM 21131 / NCTC 10133 / N29 / PG50</strain>
    </source>
</reference>
<protein>
    <submittedName>
        <fullName evidence="1">Uncharacterized protein</fullName>
    </submittedName>
</protein>
<keyword evidence="2" id="KW-1185">Reference proteome</keyword>
<gene>
    <name evidence="1" type="ordered locus">MSB_A0218</name>
</gene>
<dbReference type="HOGENOM" id="CLU_3170480_0_0_14"/>
<reference evidence="2" key="1">
    <citation type="submission" date="2010-07" db="EMBL/GenBank/DDBJ databases">
        <title>Genome sequence of Mycoplasma leachii PG50 MU clone A8.</title>
        <authorList>
            <person name="Wise K."/>
            <person name="Calcutt M.J."/>
            <person name="Foecking M.F."/>
            <person name="Madupu R."/>
            <person name="DeBoy R.T."/>
            <person name="Roske K."/>
            <person name="Martin T.R."/>
            <person name="Hvinden M.L."/>
            <person name="Durkin A.S."/>
            <person name="Glass J."/>
            <person name="Methe B.A."/>
        </authorList>
    </citation>
    <scope>NUCLEOTIDE SEQUENCE [LARGE SCALE GENOMIC DNA]</scope>
    <source>
        <strain evidence="2">DSM 21131 / NCTC 10133 / N29 / PG50</strain>
    </source>
</reference>
<accession>E4PTI9</accession>
<dbReference type="RefSeq" id="WP_013447531.1">
    <property type="nucleotide sequence ID" value="NC_014751.1"/>
</dbReference>
<proteinExistence type="predicted"/>
<dbReference type="OrthoDB" id="9801684at2"/>
<dbReference type="AlphaFoldDB" id="E4PTI9"/>
<dbReference type="EMBL" id="CP002108">
    <property type="protein sequence ID" value="ADR24431.1"/>
    <property type="molecule type" value="Genomic_DNA"/>
</dbReference>
<sequence length="47" mass="5588">MSVSLVYFLIFIKILIVYDDIEPKYDENGILYIGLKQFLLDENIIDF</sequence>
<dbReference type="Proteomes" id="UP000008712">
    <property type="component" value="Chromosome"/>
</dbReference>
<name>E4PTI9_MYCLG</name>
<evidence type="ECO:0000313" key="2">
    <source>
        <dbReference type="Proteomes" id="UP000008712"/>
    </source>
</evidence>
<organism evidence="1 2">
    <name type="scientific">Mycoplasma leachii (strain DSM 21131 / NCTC 10133 / N29 / PG50)</name>
    <dbReference type="NCBI Taxonomy" id="880447"/>
    <lineage>
        <taxon>Bacteria</taxon>
        <taxon>Bacillati</taxon>
        <taxon>Mycoplasmatota</taxon>
        <taxon>Mollicutes</taxon>
        <taxon>Mycoplasmataceae</taxon>
        <taxon>Mycoplasma</taxon>
    </lineage>
</organism>